<comment type="caution">
    <text evidence="1">The sequence shown here is derived from an EMBL/GenBank/DDBJ whole genome shotgun (WGS) entry which is preliminary data.</text>
</comment>
<keyword evidence="2" id="KW-1185">Reference proteome</keyword>
<dbReference type="AlphaFoldDB" id="A0AA39GT10"/>
<organism evidence="1 2">
    <name type="scientific">Sarocladium strictum</name>
    <name type="common">Black bundle disease fungus</name>
    <name type="synonym">Acremonium strictum</name>
    <dbReference type="NCBI Taxonomy" id="5046"/>
    <lineage>
        <taxon>Eukaryota</taxon>
        <taxon>Fungi</taxon>
        <taxon>Dikarya</taxon>
        <taxon>Ascomycota</taxon>
        <taxon>Pezizomycotina</taxon>
        <taxon>Sordariomycetes</taxon>
        <taxon>Hypocreomycetidae</taxon>
        <taxon>Hypocreales</taxon>
        <taxon>Sarocladiaceae</taxon>
        <taxon>Sarocladium</taxon>
    </lineage>
</organism>
<dbReference type="CDD" id="cd22997">
    <property type="entry name" value="GT_LH"/>
    <property type="match status" value="1"/>
</dbReference>
<accession>A0AA39GT10</accession>
<dbReference type="PANTHER" id="PTHR36587:SF2">
    <property type="entry name" value="EXPRESSION SITE-ASSOCIATED GENE 3 (ESAG3)-LIKE PROTEIN"/>
    <property type="match status" value="1"/>
</dbReference>
<dbReference type="PANTHER" id="PTHR36587">
    <property type="entry name" value="EXPRESSION SITE-ASSOCIATED GENE 3 (ESAG3)-LIKE PROTEIN"/>
    <property type="match status" value="1"/>
</dbReference>
<reference evidence="1" key="1">
    <citation type="submission" date="2022-10" db="EMBL/GenBank/DDBJ databases">
        <title>Determination and structural analysis of whole genome sequence of Sarocladium strictum F4-1.</title>
        <authorList>
            <person name="Hu L."/>
            <person name="Jiang Y."/>
        </authorList>
    </citation>
    <scope>NUCLEOTIDE SEQUENCE</scope>
    <source>
        <strain evidence="1">F4-1</strain>
    </source>
</reference>
<name>A0AA39GT10_SARSR</name>
<sequence>MEPFRNPKVPRYGSHLTERHVLDPSVIQGGRQKLVIILPIDKPLHDLCKVVSSAVALGYPPPVLVNWRKEFNTGKAGVGPSHLAKAAGTIEFLDYALANDTAEADRLDDDDLVLMLDALDIWFQLPPAILLHRYYAVLQAASRRLELESGFSDPTWMRQRTVVASQKACHGPRDDVSDLHCASLPASTLPEDIYGIMTDSLLMDFRWKWRRPYGLNSGSFMGPARDMRNFFMRVKEKIDRIDEIGAQVAGDQGVFAEVFGEQETWRRELQERHAEGDWSAERKKSQEREKWDFGLTLDYTQELFYPTSYSEHDAQFRVLDEEETALRRSGKMSDIDEARSPLAELKNVPAKDLELGNMSLFIDSWTGAIPAVLHHNAWRFGLKNRRKTFWDKMWYFPYLRRLLKAYSDTKREATPLGTFEASNGALEVWPYGAEKKDPRKASYVLEQKKKKSNGHDSGPKLWLRSAEWAEICAFDDTEKEEDEAWYEELFGDGGGIFEASFE</sequence>
<protein>
    <submittedName>
        <fullName evidence="1">Uncharacterized protein</fullName>
    </submittedName>
</protein>
<proteinExistence type="predicted"/>
<evidence type="ECO:0000313" key="1">
    <source>
        <dbReference type="EMBL" id="KAK0391959.1"/>
    </source>
</evidence>
<evidence type="ECO:0000313" key="2">
    <source>
        <dbReference type="Proteomes" id="UP001175261"/>
    </source>
</evidence>
<dbReference type="EMBL" id="JAPDFR010000001">
    <property type="protein sequence ID" value="KAK0391959.1"/>
    <property type="molecule type" value="Genomic_DNA"/>
</dbReference>
<dbReference type="Proteomes" id="UP001175261">
    <property type="component" value="Unassembled WGS sequence"/>
</dbReference>
<gene>
    <name evidence="1" type="ORF">NLU13_1457</name>
</gene>